<dbReference type="STRING" id="86259.A0A4Z1P1M6"/>
<proteinExistence type="predicted"/>
<dbReference type="AlphaFoldDB" id="A0A4Z1P1M6"/>
<dbReference type="EMBL" id="SNSC02000015">
    <property type="protein sequence ID" value="TID17734.1"/>
    <property type="molecule type" value="Genomic_DNA"/>
</dbReference>
<evidence type="ECO:0000313" key="3">
    <source>
        <dbReference type="Proteomes" id="UP000298493"/>
    </source>
</evidence>
<protein>
    <submittedName>
        <fullName evidence="2">BTB/POZ-like protein</fullName>
    </submittedName>
</protein>
<dbReference type="PANTHER" id="PTHR47843">
    <property type="entry name" value="BTB DOMAIN-CONTAINING PROTEIN-RELATED"/>
    <property type="match status" value="1"/>
</dbReference>
<dbReference type="SMART" id="SM00225">
    <property type="entry name" value="BTB"/>
    <property type="match status" value="1"/>
</dbReference>
<comment type="caution">
    <text evidence="2">The sequence shown here is derived from an EMBL/GenBank/DDBJ whole genome shotgun (WGS) entry which is preliminary data.</text>
</comment>
<evidence type="ECO:0000259" key="1">
    <source>
        <dbReference type="PROSITE" id="PS50097"/>
    </source>
</evidence>
<evidence type="ECO:0000313" key="2">
    <source>
        <dbReference type="EMBL" id="TID17734.1"/>
    </source>
</evidence>
<dbReference type="CDD" id="cd18186">
    <property type="entry name" value="BTB_POZ_ZBTB_KLHL-like"/>
    <property type="match status" value="1"/>
</dbReference>
<dbReference type="InterPro" id="IPR000210">
    <property type="entry name" value="BTB/POZ_dom"/>
</dbReference>
<dbReference type="InterPro" id="IPR011333">
    <property type="entry name" value="SKP1/BTB/POZ_sf"/>
</dbReference>
<accession>A0A4Z1P1M6</accession>
<feature type="domain" description="BTB" evidence="1">
    <location>
        <begin position="23"/>
        <end position="109"/>
    </location>
</feature>
<reference evidence="2 3" key="1">
    <citation type="submission" date="2019-04" db="EMBL/GenBank/DDBJ databases">
        <title>High contiguity whole genome sequence and gene annotation resource for two Venturia nashicola isolates.</title>
        <authorList>
            <person name="Prokchorchik M."/>
            <person name="Won K."/>
            <person name="Lee Y."/>
            <person name="Choi E.D."/>
            <person name="Segonzac C."/>
            <person name="Sohn K.H."/>
        </authorList>
    </citation>
    <scope>NUCLEOTIDE SEQUENCE [LARGE SCALE GENOMIC DNA]</scope>
    <source>
        <strain evidence="2 3">PRI2</strain>
    </source>
</reference>
<organism evidence="2 3">
    <name type="scientific">Venturia nashicola</name>
    <dbReference type="NCBI Taxonomy" id="86259"/>
    <lineage>
        <taxon>Eukaryota</taxon>
        <taxon>Fungi</taxon>
        <taxon>Dikarya</taxon>
        <taxon>Ascomycota</taxon>
        <taxon>Pezizomycotina</taxon>
        <taxon>Dothideomycetes</taxon>
        <taxon>Pleosporomycetidae</taxon>
        <taxon>Venturiales</taxon>
        <taxon>Venturiaceae</taxon>
        <taxon>Venturia</taxon>
    </lineage>
</organism>
<name>A0A4Z1P1M6_9PEZI</name>
<sequence>MTTQPSSDLIRGLARVLETGAHSDVLLVCANGTTYEAHKVILGAVSEFFSKALQPNTFKVSQFRTNVDQQYSEYVQEGRDNRIELVVGDSDTIKLMIDYIYTTTYDDTNFPEGAFTCHLKMIEVADFYAVPGLREKAWKNIQATARGPQTFPIHDFITALRFVYGTLTHEEEIKKHLILWIIQDSAHFIDDPSFGEVLSELPLLGKELTLKMLPGANQAKYFEKMGRVFCCQCRREFAMDADWVAIVCPYCGGDGS</sequence>
<dbReference type="PROSITE" id="PS50097">
    <property type="entry name" value="BTB"/>
    <property type="match status" value="1"/>
</dbReference>
<dbReference type="SUPFAM" id="SSF54695">
    <property type="entry name" value="POZ domain"/>
    <property type="match status" value="1"/>
</dbReference>
<gene>
    <name evidence="2" type="ORF">E6O75_ATG10379</name>
</gene>
<dbReference type="Pfam" id="PF00651">
    <property type="entry name" value="BTB"/>
    <property type="match status" value="1"/>
</dbReference>
<dbReference type="PANTHER" id="PTHR47843:SF5">
    <property type="entry name" value="BTB_POZ DOMAIN PROTEIN"/>
    <property type="match status" value="1"/>
</dbReference>
<dbReference type="Gene3D" id="3.30.710.10">
    <property type="entry name" value="Potassium Channel Kv1.1, Chain A"/>
    <property type="match status" value="1"/>
</dbReference>
<keyword evidence="3" id="KW-1185">Reference proteome</keyword>
<dbReference type="Proteomes" id="UP000298493">
    <property type="component" value="Unassembled WGS sequence"/>
</dbReference>